<keyword evidence="1" id="KW-0732">Signal</keyword>
<protein>
    <submittedName>
        <fullName evidence="3">Peptidase inhibitor family I36 protein</fullName>
    </submittedName>
</protein>
<evidence type="ECO:0000313" key="2">
    <source>
        <dbReference type="EMBL" id="MEE6310366.1"/>
    </source>
</evidence>
<keyword evidence="4" id="KW-1185">Reference proteome</keyword>
<feature type="chain" id="PRO_5045032751" evidence="1">
    <location>
        <begin position="32"/>
        <end position="139"/>
    </location>
</feature>
<comment type="caution">
    <text evidence="3">The sequence shown here is derived from an EMBL/GenBank/DDBJ whole genome shotgun (WGS) entry which is preliminary data.</text>
</comment>
<organism evidence="3 4">
    <name type="scientific">Plantactinospora veratri</name>
    <dbReference type="NCBI Taxonomy" id="1436122"/>
    <lineage>
        <taxon>Bacteria</taxon>
        <taxon>Bacillati</taxon>
        <taxon>Actinomycetota</taxon>
        <taxon>Actinomycetes</taxon>
        <taxon>Micromonosporales</taxon>
        <taxon>Micromonosporaceae</taxon>
        <taxon>Plantactinospora</taxon>
    </lineage>
</organism>
<evidence type="ECO:0000256" key="1">
    <source>
        <dbReference type="SAM" id="SignalP"/>
    </source>
</evidence>
<evidence type="ECO:0000313" key="4">
    <source>
        <dbReference type="Proteomes" id="UP001339911"/>
    </source>
</evidence>
<sequence length="139" mass="14870">MVTPRKLIVHALLATVGAAMFLAAGSTTASAATARNGVCESGEFCYYWGFNRTGSLSDFTASENNYGTTQPTCFEFKSAGTGRYQCIKNNAASAWNRSSVTVRVHYNSDYGGPYDAFAPGAGRNLNSTLLLDNASHKFL</sequence>
<dbReference type="RefSeq" id="WP_331210589.1">
    <property type="nucleotide sequence ID" value="NZ_JAZGQL010000026.1"/>
</dbReference>
<dbReference type="EMBL" id="JAZGQL010000026">
    <property type="protein sequence ID" value="MEE6310366.1"/>
    <property type="molecule type" value="Genomic_DNA"/>
</dbReference>
<dbReference type="EMBL" id="JAZGQL010000035">
    <property type="protein sequence ID" value="MEE6311530.1"/>
    <property type="molecule type" value="Genomic_DNA"/>
</dbReference>
<dbReference type="Pfam" id="PF03995">
    <property type="entry name" value="Inhibitor_I36"/>
    <property type="match status" value="1"/>
</dbReference>
<evidence type="ECO:0000313" key="3">
    <source>
        <dbReference type="EMBL" id="MEE6311530.1"/>
    </source>
</evidence>
<accession>A0ABU7SNI5</accession>
<name>A0ABU7SNI5_9ACTN</name>
<dbReference type="Proteomes" id="UP001339911">
    <property type="component" value="Unassembled WGS sequence"/>
</dbReference>
<gene>
    <name evidence="2" type="ORF">V1634_26355</name>
    <name evidence="3" type="ORF">V1634_32375</name>
</gene>
<reference evidence="3 4" key="1">
    <citation type="submission" date="2024-01" db="EMBL/GenBank/DDBJ databases">
        <title>Genome insights into Plantactinospora veratri sp. nov.</title>
        <authorList>
            <person name="Wang L."/>
        </authorList>
    </citation>
    <scope>NUCLEOTIDE SEQUENCE [LARGE SCALE GENOMIC DNA]</scope>
    <source>
        <strain evidence="3 4">NEAU-FHS4</strain>
    </source>
</reference>
<proteinExistence type="predicted"/>
<feature type="signal peptide" evidence="1">
    <location>
        <begin position="1"/>
        <end position="31"/>
    </location>
</feature>